<evidence type="ECO:0000313" key="2">
    <source>
        <dbReference type="EMBL" id="KAH9301940.1"/>
    </source>
</evidence>
<reference evidence="2 3" key="1">
    <citation type="journal article" date="2021" name="Nat. Plants">
        <title>The Taxus genome provides insights into paclitaxel biosynthesis.</title>
        <authorList>
            <person name="Xiong X."/>
            <person name="Gou J."/>
            <person name="Liao Q."/>
            <person name="Li Y."/>
            <person name="Zhou Q."/>
            <person name="Bi G."/>
            <person name="Li C."/>
            <person name="Du R."/>
            <person name="Wang X."/>
            <person name="Sun T."/>
            <person name="Guo L."/>
            <person name="Liang H."/>
            <person name="Lu P."/>
            <person name="Wu Y."/>
            <person name="Zhang Z."/>
            <person name="Ro D.K."/>
            <person name="Shang Y."/>
            <person name="Huang S."/>
            <person name="Yan J."/>
        </authorList>
    </citation>
    <scope>NUCLEOTIDE SEQUENCE [LARGE SCALE GENOMIC DNA]</scope>
    <source>
        <strain evidence="2">Ta-2019</strain>
    </source>
</reference>
<sequence length="180" mass="20377">GPWNSWDIWARIGRKTARQSAEQRDSRDRGTRETRKFGSAEGEENRLTAERHSWDIWAVNFRTNAKDANHPDRPKRRTFTLSSLGHLGHENVKDANRPVQPKQRTFVQGHPGQKYARDADSRRNREPITLRHVSSSERGTEKPESGGSEVFVPDSTGTVGTEGREGRENLAGPRTNQVTP</sequence>
<dbReference type="Proteomes" id="UP000824469">
    <property type="component" value="Unassembled WGS sequence"/>
</dbReference>
<feature type="compositionally biased region" description="Basic and acidic residues" evidence="1">
    <location>
        <begin position="21"/>
        <end position="49"/>
    </location>
</feature>
<dbReference type="EMBL" id="JAHRHJ020000009">
    <property type="protein sequence ID" value="KAH9301940.1"/>
    <property type="molecule type" value="Genomic_DNA"/>
</dbReference>
<evidence type="ECO:0000256" key="1">
    <source>
        <dbReference type="SAM" id="MobiDB-lite"/>
    </source>
</evidence>
<evidence type="ECO:0000313" key="3">
    <source>
        <dbReference type="Proteomes" id="UP000824469"/>
    </source>
</evidence>
<accession>A0AA38CK43</accession>
<proteinExistence type="predicted"/>
<feature type="compositionally biased region" description="Basic and acidic residues" evidence="1">
    <location>
        <begin position="87"/>
        <end position="96"/>
    </location>
</feature>
<feature type="region of interest" description="Disordered" evidence="1">
    <location>
        <begin position="63"/>
        <end position="180"/>
    </location>
</feature>
<feature type="region of interest" description="Disordered" evidence="1">
    <location>
        <begin position="14"/>
        <end position="49"/>
    </location>
</feature>
<protein>
    <submittedName>
        <fullName evidence="2">Uncharacterized protein</fullName>
    </submittedName>
</protein>
<gene>
    <name evidence="2" type="ORF">KI387_013523</name>
</gene>
<keyword evidence="3" id="KW-1185">Reference proteome</keyword>
<feature type="non-terminal residue" evidence="2">
    <location>
        <position position="1"/>
    </location>
</feature>
<feature type="compositionally biased region" description="Basic and acidic residues" evidence="1">
    <location>
        <begin position="115"/>
        <end position="144"/>
    </location>
</feature>
<name>A0AA38CK43_TAXCH</name>
<organism evidence="2 3">
    <name type="scientific">Taxus chinensis</name>
    <name type="common">Chinese yew</name>
    <name type="synonym">Taxus wallichiana var. chinensis</name>
    <dbReference type="NCBI Taxonomy" id="29808"/>
    <lineage>
        <taxon>Eukaryota</taxon>
        <taxon>Viridiplantae</taxon>
        <taxon>Streptophyta</taxon>
        <taxon>Embryophyta</taxon>
        <taxon>Tracheophyta</taxon>
        <taxon>Spermatophyta</taxon>
        <taxon>Pinopsida</taxon>
        <taxon>Pinidae</taxon>
        <taxon>Conifers II</taxon>
        <taxon>Cupressales</taxon>
        <taxon>Taxaceae</taxon>
        <taxon>Taxus</taxon>
    </lineage>
</organism>
<dbReference type="AlphaFoldDB" id="A0AA38CK43"/>
<feature type="non-terminal residue" evidence="2">
    <location>
        <position position="180"/>
    </location>
</feature>
<comment type="caution">
    <text evidence="2">The sequence shown here is derived from an EMBL/GenBank/DDBJ whole genome shotgun (WGS) entry which is preliminary data.</text>
</comment>